<dbReference type="Pfam" id="PF01925">
    <property type="entry name" value="TauE"/>
    <property type="match status" value="1"/>
</dbReference>
<dbReference type="PANTHER" id="PTHR30269">
    <property type="entry name" value="TRANSMEMBRANE PROTEIN YFCA"/>
    <property type="match status" value="1"/>
</dbReference>
<dbReference type="GO" id="GO:0005886">
    <property type="term" value="C:plasma membrane"/>
    <property type="evidence" value="ECO:0007669"/>
    <property type="project" value="UniProtKB-SubCell"/>
</dbReference>
<dbReference type="InterPro" id="IPR002781">
    <property type="entry name" value="TM_pro_TauE-like"/>
</dbReference>
<dbReference type="PANTHER" id="PTHR30269:SF37">
    <property type="entry name" value="MEMBRANE TRANSPORTER PROTEIN"/>
    <property type="match status" value="1"/>
</dbReference>
<keyword evidence="3" id="KW-0813">Transport</keyword>
<dbReference type="Proteomes" id="UP000253769">
    <property type="component" value="Unassembled WGS sequence"/>
</dbReference>
<evidence type="ECO:0000256" key="1">
    <source>
        <dbReference type="ARBA" id="ARBA00004651"/>
    </source>
</evidence>
<protein>
    <recommendedName>
        <fullName evidence="8">Probable membrane transporter protein</fullName>
    </recommendedName>
</protein>
<feature type="transmembrane region" description="Helical" evidence="8">
    <location>
        <begin position="165"/>
        <end position="188"/>
    </location>
</feature>
<feature type="transmembrane region" description="Helical" evidence="8">
    <location>
        <begin position="225"/>
        <end position="242"/>
    </location>
</feature>
<feature type="transmembrane region" description="Helical" evidence="8">
    <location>
        <begin position="194"/>
        <end position="213"/>
    </location>
</feature>
<dbReference type="InterPro" id="IPR052017">
    <property type="entry name" value="TSUP"/>
</dbReference>
<comment type="similarity">
    <text evidence="2 8">Belongs to the 4-toluene sulfonate uptake permease (TSUP) (TC 2.A.102) family.</text>
</comment>
<evidence type="ECO:0000313" key="10">
    <source>
        <dbReference type="Proteomes" id="UP000253769"/>
    </source>
</evidence>
<dbReference type="OrthoDB" id="6197550at2"/>
<gene>
    <name evidence="9" type="ORF">DV711_03400</name>
</gene>
<keyword evidence="4 8" id="KW-1003">Cell membrane</keyword>
<dbReference type="AlphaFoldDB" id="A0A369WSJ7"/>
<sequence length="244" mass="26129">MNNLLLEYSQQLPLFIIVSFIGSLISTLIGFGGGIILVVLLSGTIPTKELIAVVGLVQLASLLSRCYLTRQQINLRLWRHFMLGAVPGILIAALLFNHISNATLSLILGAFLIFSAWKPQGLPVDRIPAGVPLLGGMMSFVSFFVGAPGPSIASMLQRLKLARQPLLATLAACLLGQTLFRTLTFYSVGVPLQQWLPICALMIIAGVVGSLVGYRLSNRISDRPLLIAVRLAMAGAGLNLLINA</sequence>
<feature type="transmembrane region" description="Helical" evidence="8">
    <location>
        <begin position="129"/>
        <end position="153"/>
    </location>
</feature>
<evidence type="ECO:0000256" key="2">
    <source>
        <dbReference type="ARBA" id="ARBA00009142"/>
    </source>
</evidence>
<feature type="transmembrane region" description="Helical" evidence="8">
    <location>
        <begin position="89"/>
        <end position="117"/>
    </location>
</feature>
<proteinExistence type="inferred from homology"/>
<keyword evidence="5 8" id="KW-0812">Transmembrane</keyword>
<feature type="transmembrane region" description="Helical" evidence="8">
    <location>
        <begin position="50"/>
        <end position="68"/>
    </location>
</feature>
<evidence type="ECO:0000256" key="7">
    <source>
        <dbReference type="ARBA" id="ARBA00023136"/>
    </source>
</evidence>
<evidence type="ECO:0000256" key="3">
    <source>
        <dbReference type="ARBA" id="ARBA00022448"/>
    </source>
</evidence>
<reference evidence="9 10" key="1">
    <citation type="submission" date="2018-07" db="EMBL/GenBank/DDBJ databases">
        <title>Motiliproteus coralliicola sp. nov., a bacterium isolated from Coral.</title>
        <authorList>
            <person name="Wang G."/>
        </authorList>
    </citation>
    <scope>NUCLEOTIDE SEQUENCE [LARGE SCALE GENOMIC DNA]</scope>
    <source>
        <strain evidence="9 10">C34</strain>
    </source>
</reference>
<comment type="subcellular location">
    <subcellularLocation>
        <location evidence="1 8">Cell membrane</location>
        <topology evidence="1 8">Multi-pass membrane protein</topology>
    </subcellularLocation>
</comment>
<comment type="caution">
    <text evidence="9">The sequence shown here is derived from an EMBL/GenBank/DDBJ whole genome shotgun (WGS) entry which is preliminary data.</text>
</comment>
<name>A0A369WSJ7_9GAMM</name>
<keyword evidence="10" id="KW-1185">Reference proteome</keyword>
<keyword evidence="7 8" id="KW-0472">Membrane</keyword>
<evidence type="ECO:0000256" key="8">
    <source>
        <dbReference type="RuleBase" id="RU363041"/>
    </source>
</evidence>
<organism evidence="9 10">
    <name type="scientific">Motiliproteus coralliicola</name>
    <dbReference type="NCBI Taxonomy" id="2283196"/>
    <lineage>
        <taxon>Bacteria</taxon>
        <taxon>Pseudomonadati</taxon>
        <taxon>Pseudomonadota</taxon>
        <taxon>Gammaproteobacteria</taxon>
        <taxon>Oceanospirillales</taxon>
        <taxon>Oceanospirillaceae</taxon>
        <taxon>Motiliproteus</taxon>
    </lineage>
</organism>
<evidence type="ECO:0000256" key="4">
    <source>
        <dbReference type="ARBA" id="ARBA00022475"/>
    </source>
</evidence>
<evidence type="ECO:0000256" key="6">
    <source>
        <dbReference type="ARBA" id="ARBA00022989"/>
    </source>
</evidence>
<dbReference type="EMBL" id="QQOH01000001">
    <property type="protein sequence ID" value="RDE24647.1"/>
    <property type="molecule type" value="Genomic_DNA"/>
</dbReference>
<feature type="transmembrane region" description="Helical" evidence="8">
    <location>
        <begin position="12"/>
        <end position="38"/>
    </location>
</feature>
<dbReference type="RefSeq" id="WP_114694233.1">
    <property type="nucleotide sequence ID" value="NZ_QQOH01000001.1"/>
</dbReference>
<evidence type="ECO:0000256" key="5">
    <source>
        <dbReference type="ARBA" id="ARBA00022692"/>
    </source>
</evidence>
<evidence type="ECO:0000313" key="9">
    <source>
        <dbReference type="EMBL" id="RDE24647.1"/>
    </source>
</evidence>
<keyword evidence="6 8" id="KW-1133">Transmembrane helix</keyword>
<accession>A0A369WSJ7</accession>